<gene>
    <name evidence="1" type="ORF">IGC_03643</name>
</gene>
<accession>J8DM90</accession>
<evidence type="ECO:0008006" key="3">
    <source>
        <dbReference type="Google" id="ProtNLM"/>
    </source>
</evidence>
<sequence length="121" mass="14042">MRVDNVKKKQIYDMLTKSWSIETSSKWTSENPVKGQCGVTALVVQDLYGGEIKKTKVGGVWHFYNLIDGKVLDFTETQFNEELNYMDVKSNREEAFADTNDKQYDILKEKIMKELKLSFDS</sequence>
<comment type="caution">
    <text evidence="1">The sequence shown here is derived from an EMBL/GenBank/DDBJ whole genome shotgun (WGS) entry which is preliminary data.</text>
</comment>
<dbReference type="InterPro" id="IPR056238">
    <property type="entry name" value="YunG-like"/>
</dbReference>
<dbReference type="Proteomes" id="UP000006977">
    <property type="component" value="Unassembled WGS sequence"/>
</dbReference>
<dbReference type="PATRIC" id="fig|1053206.3.peg.3717"/>
<organism evidence="1 2">
    <name type="scientific">Bacillus cereus HuA4-10</name>
    <dbReference type="NCBI Taxonomy" id="1053206"/>
    <lineage>
        <taxon>Bacteria</taxon>
        <taxon>Bacillati</taxon>
        <taxon>Bacillota</taxon>
        <taxon>Bacilli</taxon>
        <taxon>Bacillales</taxon>
        <taxon>Bacillaceae</taxon>
        <taxon>Bacillus</taxon>
        <taxon>Bacillus cereus group</taxon>
    </lineage>
</organism>
<evidence type="ECO:0000313" key="2">
    <source>
        <dbReference type="Proteomes" id="UP000006977"/>
    </source>
</evidence>
<proteinExistence type="predicted"/>
<dbReference type="EMBL" id="AHEA01000026">
    <property type="protein sequence ID" value="EJQ77344.1"/>
    <property type="molecule type" value="Genomic_DNA"/>
</dbReference>
<name>J8DM90_BACCE</name>
<evidence type="ECO:0000313" key="1">
    <source>
        <dbReference type="EMBL" id="EJQ77344.1"/>
    </source>
</evidence>
<dbReference type="AlphaFoldDB" id="J8DM90"/>
<reference evidence="1 2" key="1">
    <citation type="submission" date="2012-04" db="EMBL/GenBank/DDBJ databases">
        <title>The Genome Sequence of Bacillus cereus HuA4-10.</title>
        <authorList>
            <consortium name="The Broad Institute Genome Sequencing Platform"/>
            <consortium name="The Broad Institute Genome Sequencing Center for Infectious Disease"/>
            <person name="Feldgarden M."/>
            <person name="Van der Auwera G.A."/>
            <person name="Mahillon J."/>
            <person name="Duprez V."/>
            <person name="Timmery S."/>
            <person name="Mattelet C."/>
            <person name="Dierick K."/>
            <person name="Sun M."/>
            <person name="Yu Z."/>
            <person name="Zhu L."/>
            <person name="Hu X."/>
            <person name="Shank E.B."/>
            <person name="Swiecicka I."/>
            <person name="Hansen B.M."/>
            <person name="Andrup L."/>
            <person name="Young S.K."/>
            <person name="Zeng Q."/>
            <person name="Gargeya S."/>
            <person name="Fitzgerald M."/>
            <person name="Haas B."/>
            <person name="Abouelleil A."/>
            <person name="Alvarado L."/>
            <person name="Arachchi H.M."/>
            <person name="Berlin A."/>
            <person name="Chapman S.B."/>
            <person name="Goldberg J."/>
            <person name="Griggs A."/>
            <person name="Gujja S."/>
            <person name="Hansen M."/>
            <person name="Howarth C."/>
            <person name="Imamovic A."/>
            <person name="Larimer J."/>
            <person name="McCowen C."/>
            <person name="Montmayeur A."/>
            <person name="Murphy C."/>
            <person name="Neiman D."/>
            <person name="Pearson M."/>
            <person name="Priest M."/>
            <person name="Roberts A."/>
            <person name="Saif S."/>
            <person name="Shea T."/>
            <person name="Sisk P."/>
            <person name="Sykes S."/>
            <person name="Wortman J."/>
            <person name="Nusbaum C."/>
            <person name="Birren B."/>
        </authorList>
    </citation>
    <scope>NUCLEOTIDE SEQUENCE [LARGE SCALE GENOMIC DNA]</scope>
    <source>
        <strain evidence="1 2">HuA4-10</strain>
    </source>
</reference>
<dbReference type="Pfam" id="PF24585">
    <property type="entry name" value="YunG"/>
    <property type="match status" value="1"/>
</dbReference>
<protein>
    <recommendedName>
        <fullName evidence="3">YunG</fullName>
    </recommendedName>
</protein>
<dbReference type="HOGENOM" id="CLU_128785_1_1_9"/>